<reference evidence="3" key="1">
    <citation type="submission" date="2016-07" db="EMBL/GenBank/DDBJ databases">
        <title>Nontailed viruses are major unrecognized killers of bacteria in the ocean.</title>
        <authorList>
            <person name="Kauffman K."/>
            <person name="Hussain F."/>
            <person name="Yang J."/>
            <person name="Arevalo P."/>
            <person name="Brown J."/>
            <person name="Cutler M."/>
            <person name="Kelly L."/>
            <person name="Polz M.F."/>
        </authorList>
    </citation>
    <scope>NUCLEOTIDE SEQUENCE [LARGE SCALE GENOMIC DNA]</scope>
    <source>
        <strain evidence="3">10N.261.46.F8</strain>
    </source>
</reference>
<proteinExistence type="predicted"/>
<dbReference type="RefSeq" id="WP_102435471.1">
    <property type="nucleotide sequence ID" value="NZ_CAWNVI010000115.1"/>
</dbReference>
<evidence type="ECO:0000259" key="1">
    <source>
        <dbReference type="Pfam" id="PF13360"/>
    </source>
</evidence>
<name>A0A2N7K532_9VIBR</name>
<evidence type="ECO:0000313" key="3">
    <source>
        <dbReference type="Proteomes" id="UP000235406"/>
    </source>
</evidence>
<accession>A0A2N7K532</accession>
<dbReference type="SMART" id="SM00564">
    <property type="entry name" value="PQQ"/>
    <property type="match status" value="3"/>
</dbReference>
<dbReference type="InterPro" id="IPR011047">
    <property type="entry name" value="Quinoprotein_ADH-like_sf"/>
</dbReference>
<dbReference type="AlphaFoldDB" id="A0A2N7K532"/>
<sequence length="205" mass="23495">MLKFLFFHKASVFLTISNHDNTLIMKEEINQLIAQGFHCLLHDYIEAENENSAKIQYLNDFIFSGTNGTIVAIHLPTGTEVWQKRVSNTQIQILCYHDILICNSNDTLFSLNALTGEELWSNPLRQELTLFEIAKHQGSHLPPRVIIQLHNNTLICSSREYFFALDPLTGKQLWRYKSPQTGISPSYISIPYTNRLLINSSKEGI</sequence>
<dbReference type="InterPro" id="IPR015943">
    <property type="entry name" value="WD40/YVTN_repeat-like_dom_sf"/>
</dbReference>
<dbReference type="Gene3D" id="2.130.10.10">
    <property type="entry name" value="YVTN repeat-like/Quinoprotein amine dehydrogenase"/>
    <property type="match status" value="1"/>
</dbReference>
<dbReference type="OrthoDB" id="5173551at2"/>
<feature type="domain" description="Pyrrolo-quinoline quinone repeat" evidence="1">
    <location>
        <begin position="59"/>
        <end position="180"/>
    </location>
</feature>
<dbReference type="EMBL" id="MCZK01000115">
    <property type="protein sequence ID" value="PMM69332.1"/>
    <property type="molecule type" value="Genomic_DNA"/>
</dbReference>
<dbReference type="Pfam" id="PF13360">
    <property type="entry name" value="PQQ_2"/>
    <property type="match status" value="1"/>
</dbReference>
<dbReference type="InterPro" id="IPR018391">
    <property type="entry name" value="PQQ_b-propeller_rpt"/>
</dbReference>
<gene>
    <name evidence="2" type="ORF">BCT49_07405</name>
</gene>
<protein>
    <recommendedName>
        <fullName evidence="1">Pyrrolo-quinoline quinone repeat domain-containing protein</fullName>
    </recommendedName>
</protein>
<organism evidence="2 3">
    <name type="scientific">Vibrio lentus</name>
    <dbReference type="NCBI Taxonomy" id="136468"/>
    <lineage>
        <taxon>Bacteria</taxon>
        <taxon>Pseudomonadati</taxon>
        <taxon>Pseudomonadota</taxon>
        <taxon>Gammaproteobacteria</taxon>
        <taxon>Vibrionales</taxon>
        <taxon>Vibrionaceae</taxon>
        <taxon>Vibrio</taxon>
    </lineage>
</organism>
<comment type="caution">
    <text evidence="2">The sequence shown here is derived from an EMBL/GenBank/DDBJ whole genome shotgun (WGS) entry which is preliminary data.</text>
</comment>
<dbReference type="InterPro" id="IPR002372">
    <property type="entry name" value="PQQ_rpt_dom"/>
</dbReference>
<evidence type="ECO:0000313" key="2">
    <source>
        <dbReference type="EMBL" id="PMM69332.1"/>
    </source>
</evidence>
<dbReference type="Proteomes" id="UP000235406">
    <property type="component" value="Unassembled WGS sequence"/>
</dbReference>
<dbReference type="SUPFAM" id="SSF50998">
    <property type="entry name" value="Quinoprotein alcohol dehydrogenase-like"/>
    <property type="match status" value="1"/>
</dbReference>